<comment type="caution">
    <text evidence="12">The sequence shown here is derived from an EMBL/GenBank/DDBJ whole genome shotgun (WGS) entry which is preliminary data.</text>
</comment>
<dbReference type="AlphaFoldDB" id="A0A9P4NCT1"/>
<evidence type="ECO:0000256" key="5">
    <source>
        <dbReference type="ARBA" id="ARBA00022753"/>
    </source>
</evidence>
<comment type="similarity">
    <text evidence="3">Belongs to the YPT35 family.</text>
</comment>
<evidence type="ECO:0000256" key="7">
    <source>
        <dbReference type="ARBA" id="ARBA00033728"/>
    </source>
</evidence>
<evidence type="ECO:0000256" key="6">
    <source>
        <dbReference type="ARBA" id="ARBA00023136"/>
    </source>
</evidence>
<evidence type="ECO:0000313" key="13">
    <source>
        <dbReference type="Proteomes" id="UP000800093"/>
    </source>
</evidence>
<keyword evidence="5" id="KW-0967">Endosome</keyword>
<evidence type="ECO:0000259" key="11">
    <source>
        <dbReference type="PROSITE" id="PS50195"/>
    </source>
</evidence>
<dbReference type="InterPro" id="IPR036871">
    <property type="entry name" value="PX_dom_sf"/>
</dbReference>
<organism evidence="12 13">
    <name type="scientific">Lojkania enalia</name>
    <dbReference type="NCBI Taxonomy" id="147567"/>
    <lineage>
        <taxon>Eukaryota</taxon>
        <taxon>Fungi</taxon>
        <taxon>Dikarya</taxon>
        <taxon>Ascomycota</taxon>
        <taxon>Pezizomycotina</taxon>
        <taxon>Dothideomycetes</taxon>
        <taxon>Pleosporomycetidae</taxon>
        <taxon>Pleosporales</taxon>
        <taxon>Pleosporales incertae sedis</taxon>
        <taxon>Lojkania</taxon>
    </lineage>
</organism>
<comment type="subcellular location">
    <subcellularLocation>
        <location evidence="2">Endosome</location>
    </subcellularLocation>
    <subcellularLocation>
        <location evidence="1">Vacuole membrane</location>
        <topology evidence="1">Peripheral membrane protein</topology>
    </subcellularLocation>
</comment>
<dbReference type="EMBL" id="ML986579">
    <property type="protein sequence ID" value="KAF2270763.1"/>
    <property type="molecule type" value="Genomic_DNA"/>
</dbReference>
<dbReference type="GO" id="GO:0010008">
    <property type="term" value="C:endosome membrane"/>
    <property type="evidence" value="ECO:0007669"/>
    <property type="project" value="UniProtKB-SubCell"/>
</dbReference>
<evidence type="ECO:0000256" key="1">
    <source>
        <dbReference type="ARBA" id="ARBA00004148"/>
    </source>
</evidence>
<evidence type="ECO:0000256" key="2">
    <source>
        <dbReference type="ARBA" id="ARBA00004177"/>
    </source>
</evidence>
<keyword evidence="6" id="KW-0472">Membrane</keyword>
<dbReference type="CDD" id="cd07280">
    <property type="entry name" value="PX_YPT35"/>
    <property type="match status" value="1"/>
</dbReference>
<accession>A0A9P4NCT1</accession>
<evidence type="ECO:0000256" key="3">
    <source>
        <dbReference type="ARBA" id="ARBA00007426"/>
    </source>
</evidence>
<dbReference type="GO" id="GO:0032266">
    <property type="term" value="F:phosphatidylinositol-3-phosphate binding"/>
    <property type="evidence" value="ECO:0007669"/>
    <property type="project" value="InterPro"/>
</dbReference>
<dbReference type="PROSITE" id="PS50195">
    <property type="entry name" value="PX"/>
    <property type="match status" value="1"/>
</dbReference>
<evidence type="ECO:0000256" key="9">
    <source>
        <dbReference type="ARBA" id="ARBA00033785"/>
    </source>
</evidence>
<dbReference type="GO" id="GO:0005774">
    <property type="term" value="C:vacuolar membrane"/>
    <property type="evidence" value="ECO:0007669"/>
    <property type="project" value="UniProtKB-SubCell"/>
</dbReference>
<feature type="domain" description="PX" evidence="11">
    <location>
        <begin position="87"/>
        <end position="197"/>
    </location>
</feature>
<dbReference type="InterPro" id="IPR037917">
    <property type="entry name" value="Ypt35_PX"/>
</dbReference>
<sequence>METAASEALVNHGLAPHPSHDEGGKSAVLRPERNSIVPPYWQRHERTGSNLSFNNASTDNVSRHQPILLEDHTDEGSEQCKALWAKHVTVDDYVIVSGTAPGLGAYVVWNCTVETLDGGPMKIMKRYSEFDGLRQKLVKTFPHAEGAMPPLPPKSVISRFRPRFLERRRTGLSYFLNCIMLNPEFAGSPVLKEFLFS</sequence>
<keyword evidence="4" id="KW-0926">Vacuole</keyword>
<dbReference type="InterPro" id="IPR001683">
    <property type="entry name" value="PX_dom"/>
</dbReference>
<dbReference type="OrthoDB" id="10254720at2759"/>
<dbReference type="SMART" id="SM00312">
    <property type="entry name" value="PX"/>
    <property type="match status" value="1"/>
</dbReference>
<name>A0A9P4NCT1_9PLEO</name>
<protein>
    <recommendedName>
        <fullName evidence="8">Endosomal/vacuolar adapter protein YPT35</fullName>
    </recommendedName>
    <alternativeName>
        <fullName evidence="9">PX domain-containing protein YPT35</fullName>
    </alternativeName>
</protein>
<dbReference type="PANTHER" id="PTHR10555:SF170">
    <property type="entry name" value="FI18122P1"/>
    <property type="match status" value="1"/>
</dbReference>
<keyword evidence="13" id="KW-1185">Reference proteome</keyword>
<evidence type="ECO:0000256" key="8">
    <source>
        <dbReference type="ARBA" id="ARBA00033774"/>
    </source>
</evidence>
<evidence type="ECO:0000256" key="10">
    <source>
        <dbReference type="SAM" id="MobiDB-lite"/>
    </source>
</evidence>
<dbReference type="SUPFAM" id="SSF64268">
    <property type="entry name" value="PX domain"/>
    <property type="match status" value="1"/>
</dbReference>
<evidence type="ECO:0000256" key="4">
    <source>
        <dbReference type="ARBA" id="ARBA00022554"/>
    </source>
</evidence>
<evidence type="ECO:0000313" key="12">
    <source>
        <dbReference type="EMBL" id="KAF2270763.1"/>
    </source>
</evidence>
<gene>
    <name evidence="12" type="ORF">CC78DRAFT_142014</name>
</gene>
<proteinExistence type="inferred from homology"/>
<dbReference type="Pfam" id="PF00787">
    <property type="entry name" value="PX"/>
    <property type="match status" value="1"/>
</dbReference>
<reference evidence="13" key="1">
    <citation type="journal article" date="2020" name="Stud. Mycol.">
        <title>101 Dothideomycetes genomes: A test case for predicting lifestyles and emergence of pathogens.</title>
        <authorList>
            <person name="Haridas S."/>
            <person name="Albert R."/>
            <person name="Binder M."/>
            <person name="Bloem J."/>
            <person name="LaButti K."/>
            <person name="Salamov A."/>
            <person name="Andreopoulos B."/>
            <person name="Baker S."/>
            <person name="Barry K."/>
            <person name="Bills G."/>
            <person name="Bluhm B."/>
            <person name="Cannon C."/>
            <person name="Castanera R."/>
            <person name="Culley D."/>
            <person name="Daum C."/>
            <person name="Ezra D."/>
            <person name="Gonzalez J."/>
            <person name="Henrissat B."/>
            <person name="Kuo A."/>
            <person name="Liang C."/>
            <person name="Lipzen A."/>
            <person name="Lutzoni F."/>
            <person name="Magnuson J."/>
            <person name="Mondo S."/>
            <person name="Nolan M."/>
            <person name="Ohm R."/>
            <person name="Pangilinan J."/>
            <person name="Park H.-J."/>
            <person name="Ramirez L."/>
            <person name="Alfaro M."/>
            <person name="Sun H."/>
            <person name="Tritt A."/>
            <person name="Yoshinaga Y."/>
            <person name="Zwiers L.-H."/>
            <person name="Turgeon B."/>
            <person name="Goodwin S."/>
            <person name="Spatafora J."/>
            <person name="Crous P."/>
            <person name="Grigoriev I."/>
        </authorList>
    </citation>
    <scope>NUCLEOTIDE SEQUENCE [LARGE SCALE GENOMIC DNA]</scope>
    <source>
        <strain evidence="13">CBS 304.66</strain>
    </source>
</reference>
<dbReference type="Gene3D" id="3.30.1520.10">
    <property type="entry name" value="Phox-like domain"/>
    <property type="match status" value="1"/>
</dbReference>
<feature type="region of interest" description="Disordered" evidence="10">
    <location>
        <begin position="1"/>
        <end position="31"/>
    </location>
</feature>
<dbReference type="PANTHER" id="PTHR10555">
    <property type="entry name" value="SORTING NEXIN"/>
    <property type="match status" value="1"/>
</dbReference>
<dbReference type="Proteomes" id="UP000800093">
    <property type="component" value="Unassembled WGS sequence"/>
</dbReference>
<comment type="function">
    <text evidence="7">Recruits the lipid transfer protein VPS13 to endosomal and vacuolar membranes.</text>
</comment>